<dbReference type="InterPro" id="IPR027417">
    <property type="entry name" value="P-loop_NTPase"/>
</dbReference>
<dbReference type="RefSeq" id="XP_029634132.1">
    <property type="nucleotide sequence ID" value="XM_029778272.2"/>
</dbReference>
<dbReference type="Pfam" id="PF00685">
    <property type="entry name" value="Sulfotransfer_1"/>
    <property type="match status" value="1"/>
</dbReference>
<evidence type="ECO:0000313" key="6">
    <source>
        <dbReference type="RefSeq" id="XP_036356984.1"/>
    </source>
</evidence>
<reference evidence="5 6" key="1">
    <citation type="submission" date="2025-08" db="UniProtKB">
        <authorList>
            <consortium name="RefSeq"/>
        </authorList>
    </citation>
    <scope>IDENTIFICATION</scope>
</reference>
<dbReference type="InterPro" id="IPR000863">
    <property type="entry name" value="Sulfotransferase_dom"/>
</dbReference>
<proteinExistence type="inferred from homology"/>
<dbReference type="SUPFAM" id="SSF52540">
    <property type="entry name" value="P-loop containing nucleoside triphosphate hydrolases"/>
    <property type="match status" value="1"/>
</dbReference>
<evidence type="ECO:0000259" key="3">
    <source>
        <dbReference type="Pfam" id="PF00685"/>
    </source>
</evidence>
<sequence>MSPEEIKAEIENSRSLVYDRDGNFTEFYYYKGIPLPGVPTIPSVISTIQNFPLRDDDIFICAYPTAGTHWIWEVTSMIVRGKAERIPNVKEEYMLDFIEFEKFESLESPRVLNSHFHPSFLPEKLLKDNKIIFVARNPKAVAVSYYRHTLGITETHYNGNFPSFFEMFMKGDVPTGDYFKYTKQWWPVIKDKPNALIVTYEDASEDLRKVVLTIAEFLGKKISDQLALEIADMCSFDKMKKEKKVVKEDLLKVTFKENCSFYRSGKVSTWKEWLTVDQSEQLDSRIQSELIDQEIILNI</sequence>
<keyword evidence="2" id="KW-0808">Transferase</keyword>
<gene>
    <name evidence="5 6" type="primary">LOC115209760</name>
</gene>
<evidence type="ECO:0000256" key="2">
    <source>
        <dbReference type="ARBA" id="ARBA00022679"/>
    </source>
</evidence>
<keyword evidence="4" id="KW-1185">Reference proteome</keyword>
<evidence type="ECO:0000313" key="4">
    <source>
        <dbReference type="Proteomes" id="UP000515154"/>
    </source>
</evidence>
<dbReference type="KEGG" id="osn:115209760"/>
<dbReference type="AlphaFoldDB" id="A0A6P7S7G7"/>
<comment type="similarity">
    <text evidence="1">Belongs to the sulfotransferase 1 family.</text>
</comment>
<dbReference type="Gene3D" id="3.40.50.300">
    <property type="entry name" value="P-loop containing nucleotide triphosphate hydrolases"/>
    <property type="match status" value="1"/>
</dbReference>
<protein>
    <submittedName>
        <fullName evidence="5 6">Sulfotransferase 1E1-like</fullName>
    </submittedName>
</protein>
<dbReference type="PANTHER" id="PTHR11783">
    <property type="entry name" value="SULFOTRANSFERASE SULT"/>
    <property type="match status" value="1"/>
</dbReference>
<organism evidence="4 5">
    <name type="scientific">Octopus sinensis</name>
    <name type="common">East Asian common octopus</name>
    <dbReference type="NCBI Taxonomy" id="2607531"/>
    <lineage>
        <taxon>Eukaryota</taxon>
        <taxon>Metazoa</taxon>
        <taxon>Spiralia</taxon>
        <taxon>Lophotrochozoa</taxon>
        <taxon>Mollusca</taxon>
        <taxon>Cephalopoda</taxon>
        <taxon>Coleoidea</taxon>
        <taxon>Octopodiformes</taxon>
        <taxon>Octopoda</taxon>
        <taxon>Incirrata</taxon>
        <taxon>Octopodidae</taxon>
        <taxon>Octopus</taxon>
    </lineage>
</organism>
<evidence type="ECO:0000256" key="1">
    <source>
        <dbReference type="ARBA" id="ARBA00005771"/>
    </source>
</evidence>
<dbReference type="RefSeq" id="XP_036356984.1">
    <property type="nucleotide sequence ID" value="XM_036501091.1"/>
</dbReference>
<evidence type="ECO:0000313" key="5">
    <source>
        <dbReference type="RefSeq" id="XP_029634132.1"/>
    </source>
</evidence>
<dbReference type="GO" id="GO:0008146">
    <property type="term" value="F:sulfotransferase activity"/>
    <property type="evidence" value="ECO:0007669"/>
    <property type="project" value="InterPro"/>
</dbReference>
<accession>A0A6P7S7G7</accession>
<feature type="domain" description="Sulfotransferase" evidence="3">
    <location>
        <begin position="55"/>
        <end position="290"/>
    </location>
</feature>
<dbReference type="Proteomes" id="UP000515154">
    <property type="component" value="Linkage group LG3"/>
</dbReference>
<name>A0A6P7S7G7_9MOLL</name>